<keyword evidence="1" id="KW-1133">Transmembrane helix</keyword>
<keyword evidence="3" id="KW-1185">Reference proteome</keyword>
<organism evidence="2 3">
    <name type="scientific">Arthrobacter citreus</name>
    <dbReference type="NCBI Taxonomy" id="1670"/>
    <lineage>
        <taxon>Bacteria</taxon>
        <taxon>Bacillati</taxon>
        <taxon>Actinomycetota</taxon>
        <taxon>Actinomycetes</taxon>
        <taxon>Micrococcales</taxon>
        <taxon>Micrococcaceae</taxon>
        <taxon>Arthrobacter</taxon>
    </lineage>
</organism>
<sequence>MRQHPGTTNRVWLAILGLLCLAAGIWALLLATGTVGPAADPVLGGPPEAVTGPDYAPVVALIAGLLLGLLGLWWILAQIPRSLASGPFRLQEDAARGITVCDPSVLASAVQHETEQIPGVVGASAMLRGSAEEPDLTLKVTVNARADIRAVLDRIQGTVVPNLAGSLETPLHSLGVHLEASNKPALGGSTVSSTGTVVY</sequence>
<gene>
    <name evidence="2" type="ORF">AAE021_16590</name>
</gene>
<accession>A0ABZ2ZUB3</accession>
<evidence type="ECO:0000313" key="2">
    <source>
        <dbReference type="EMBL" id="WZP15743.1"/>
    </source>
</evidence>
<protein>
    <recommendedName>
        <fullName evidence="4">Alkaline shock response membrane anchor protein AmaP</fullName>
    </recommendedName>
</protein>
<keyword evidence="1" id="KW-0812">Transmembrane</keyword>
<dbReference type="EMBL" id="CP151657">
    <property type="protein sequence ID" value="WZP15743.1"/>
    <property type="molecule type" value="Genomic_DNA"/>
</dbReference>
<dbReference type="Proteomes" id="UP001448858">
    <property type="component" value="Chromosome"/>
</dbReference>
<reference evidence="2 3" key="1">
    <citation type="submission" date="2024-04" db="EMBL/GenBank/DDBJ databases">
        <title>Arthrobacter sp. from Plains bison fecal sample.</title>
        <authorList>
            <person name="Ruzzini A."/>
        </authorList>
    </citation>
    <scope>NUCLEOTIDE SEQUENCE [LARGE SCALE GENOMIC DNA]</scope>
    <source>
        <strain evidence="2 3">EINP1</strain>
    </source>
</reference>
<evidence type="ECO:0008006" key="4">
    <source>
        <dbReference type="Google" id="ProtNLM"/>
    </source>
</evidence>
<feature type="transmembrane region" description="Helical" evidence="1">
    <location>
        <begin position="55"/>
        <end position="76"/>
    </location>
</feature>
<evidence type="ECO:0000256" key="1">
    <source>
        <dbReference type="SAM" id="Phobius"/>
    </source>
</evidence>
<keyword evidence="1" id="KW-0472">Membrane</keyword>
<evidence type="ECO:0000313" key="3">
    <source>
        <dbReference type="Proteomes" id="UP001448858"/>
    </source>
</evidence>
<name>A0ABZ2ZUB3_9MICC</name>
<proteinExistence type="predicted"/>
<feature type="transmembrane region" description="Helical" evidence="1">
    <location>
        <begin position="12"/>
        <end position="35"/>
    </location>
</feature>
<dbReference type="RefSeq" id="WP_342023394.1">
    <property type="nucleotide sequence ID" value="NZ_CP151657.1"/>
</dbReference>